<evidence type="ECO:0000313" key="2">
    <source>
        <dbReference type="EMBL" id="MEL1251195.1"/>
    </source>
</evidence>
<comment type="caution">
    <text evidence="2">The sequence shown here is derived from an EMBL/GenBank/DDBJ whole genome shotgun (WGS) entry which is preliminary data.</text>
</comment>
<evidence type="ECO:0000313" key="3">
    <source>
        <dbReference type="Proteomes" id="UP001497045"/>
    </source>
</evidence>
<evidence type="ECO:0008006" key="4">
    <source>
        <dbReference type="Google" id="ProtNLM"/>
    </source>
</evidence>
<dbReference type="InterPro" id="IPR036661">
    <property type="entry name" value="Luciferase-like_sf"/>
</dbReference>
<keyword evidence="1" id="KW-0732">Signal</keyword>
<protein>
    <recommendedName>
        <fullName evidence="4">DUF2927 domain-containing protein</fullName>
    </recommendedName>
</protein>
<feature type="signal peptide" evidence="1">
    <location>
        <begin position="1"/>
        <end position="23"/>
    </location>
</feature>
<accession>A0ABU9IFI9</accession>
<dbReference type="EMBL" id="JBBYHV010000002">
    <property type="protein sequence ID" value="MEL1251195.1"/>
    <property type="molecule type" value="Genomic_DNA"/>
</dbReference>
<proteinExistence type="predicted"/>
<reference evidence="2 3" key="1">
    <citation type="submission" date="2024-04" db="EMBL/GenBank/DDBJ databases">
        <title>Aurantiacibacter sp. DGU6 16S ribosomal RNA gene Genome sequencing and assembly.</title>
        <authorList>
            <person name="Park S."/>
        </authorList>
    </citation>
    <scope>NUCLEOTIDE SEQUENCE [LARGE SCALE GENOMIC DNA]</scope>
    <source>
        <strain evidence="2 3">DGU6</strain>
    </source>
</reference>
<evidence type="ECO:0000256" key="1">
    <source>
        <dbReference type="SAM" id="SignalP"/>
    </source>
</evidence>
<sequence length="310" mass="34188">MTRLSAFALGAALCASLTAPAVAQDVVDAVERDRRGDIVVEGDRIVDGEEVGRLGRDITPRPSTSQDPLARFQRPICPGVWGLSPENAQLVIDRMYDNAERAGVDINEDPECGANVWVIFVDDPQETFQQLRDENAFLVRGLDYWKRKAVTEQEGPVLAWNVIGIYNEEGMPVASPSETAAAATDARALGDGIPGNTVTTMSRTRTAIRQDIELSVMLVQRSAIAGLDAVALGDYATMRTLAQTRPPRRENAYDTVLTLFDEDDVSPPDRLTDFDLAYLQSLYSSREDRPSRMALRNVDELMEIEARAEE</sequence>
<name>A0ABU9IFI9_9SPHN</name>
<organism evidence="2 3">
    <name type="scientific">Aurantiacibacter gilvus</name>
    <dbReference type="NCBI Taxonomy" id="3139141"/>
    <lineage>
        <taxon>Bacteria</taxon>
        <taxon>Pseudomonadati</taxon>
        <taxon>Pseudomonadota</taxon>
        <taxon>Alphaproteobacteria</taxon>
        <taxon>Sphingomonadales</taxon>
        <taxon>Erythrobacteraceae</taxon>
        <taxon>Aurantiacibacter</taxon>
    </lineage>
</organism>
<dbReference type="SUPFAM" id="SSF51679">
    <property type="entry name" value="Bacterial luciferase-like"/>
    <property type="match status" value="1"/>
</dbReference>
<dbReference type="RefSeq" id="WP_341673755.1">
    <property type="nucleotide sequence ID" value="NZ_JBBYHV010000002.1"/>
</dbReference>
<dbReference type="Proteomes" id="UP001497045">
    <property type="component" value="Unassembled WGS sequence"/>
</dbReference>
<feature type="chain" id="PRO_5046788236" description="DUF2927 domain-containing protein" evidence="1">
    <location>
        <begin position="24"/>
        <end position="310"/>
    </location>
</feature>
<keyword evidence="3" id="KW-1185">Reference proteome</keyword>
<gene>
    <name evidence="2" type="ORF">AAEO60_10985</name>
</gene>